<evidence type="ECO:0000313" key="2">
    <source>
        <dbReference type="Proteomes" id="UP000324222"/>
    </source>
</evidence>
<keyword evidence="2" id="KW-1185">Reference proteome</keyword>
<accession>A0A5B7FCK7</accession>
<organism evidence="1 2">
    <name type="scientific">Portunus trituberculatus</name>
    <name type="common">Swimming crab</name>
    <name type="synonym">Neptunus trituberculatus</name>
    <dbReference type="NCBI Taxonomy" id="210409"/>
    <lineage>
        <taxon>Eukaryota</taxon>
        <taxon>Metazoa</taxon>
        <taxon>Ecdysozoa</taxon>
        <taxon>Arthropoda</taxon>
        <taxon>Crustacea</taxon>
        <taxon>Multicrustacea</taxon>
        <taxon>Malacostraca</taxon>
        <taxon>Eumalacostraca</taxon>
        <taxon>Eucarida</taxon>
        <taxon>Decapoda</taxon>
        <taxon>Pleocyemata</taxon>
        <taxon>Brachyura</taxon>
        <taxon>Eubrachyura</taxon>
        <taxon>Portunoidea</taxon>
        <taxon>Portunidae</taxon>
        <taxon>Portuninae</taxon>
        <taxon>Portunus</taxon>
    </lineage>
</organism>
<evidence type="ECO:0000313" key="1">
    <source>
        <dbReference type="EMBL" id="MPC42848.1"/>
    </source>
</evidence>
<dbReference type="Proteomes" id="UP000324222">
    <property type="component" value="Unassembled WGS sequence"/>
</dbReference>
<name>A0A5B7FCK7_PORTR</name>
<dbReference type="AlphaFoldDB" id="A0A5B7FCK7"/>
<dbReference type="EMBL" id="VSRR010005591">
    <property type="protein sequence ID" value="MPC42848.1"/>
    <property type="molecule type" value="Genomic_DNA"/>
</dbReference>
<proteinExistence type="predicted"/>
<sequence>MRILVNSCIRELDRIGMRGRRKPLLVRRATQVR</sequence>
<comment type="caution">
    <text evidence="1">The sequence shown here is derived from an EMBL/GenBank/DDBJ whole genome shotgun (WGS) entry which is preliminary data.</text>
</comment>
<reference evidence="1 2" key="1">
    <citation type="submission" date="2019-05" db="EMBL/GenBank/DDBJ databases">
        <title>Another draft genome of Portunus trituberculatus and its Hox gene families provides insights of decapod evolution.</title>
        <authorList>
            <person name="Jeong J.-H."/>
            <person name="Song I."/>
            <person name="Kim S."/>
            <person name="Choi T."/>
            <person name="Kim D."/>
            <person name="Ryu S."/>
            <person name="Kim W."/>
        </authorList>
    </citation>
    <scope>NUCLEOTIDE SEQUENCE [LARGE SCALE GENOMIC DNA]</scope>
    <source>
        <tissue evidence="1">Muscle</tissue>
    </source>
</reference>
<gene>
    <name evidence="1" type="ORF">E2C01_036479</name>
</gene>
<protein>
    <submittedName>
        <fullName evidence="1">Uncharacterized protein</fullName>
    </submittedName>
</protein>